<evidence type="ECO:0000313" key="11">
    <source>
        <dbReference type="RefSeq" id="XP_026684556.1"/>
    </source>
</evidence>
<evidence type="ECO:0000256" key="3">
    <source>
        <dbReference type="ARBA" id="ARBA00022490"/>
    </source>
</evidence>
<evidence type="ECO:0000256" key="7">
    <source>
        <dbReference type="SAM" id="MobiDB-lite"/>
    </source>
</evidence>
<organism evidence="9 10">
    <name type="scientific">Diaphorina citri</name>
    <name type="common">Asian citrus psyllid</name>
    <dbReference type="NCBI Taxonomy" id="121845"/>
    <lineage>
        <taxon>Eukaryota</taxon>
        <taxon>Metazoa</taxon>
        <taxon>Ecdysozoa</taxon>
        <taxon>Arthropoda</taxon>
        <taxon>Hexapoda</taxon>
        <taxon>Insecta</taxon>
        <taxon>Pterygota</taxon>
        <taxon>Neoptera</taxon>
        <taxon>Paraneoptera</taxon>
        <taxon>Hemiptera</taxon>
        <taxon>Sternorrhyncha</taxon>
        <taxon>Psylloidea</taxon>
        <taxon>Psyllidae</taxon>
        <taxon>Diaphorininae</taxon>
        <taxon>Diaphorina</taxon>
    </lineage>
</organism>
<keyword evidence="9" id="KW-1185">Reference proteome</keyword>
<name>A0A1S3DDJ7_DIACI</name>
<evidence type="ECO:0000256" key="5">
    <source>
        <dbReference type="ARBA" id="ARBA00023273"/>
    </source>
</evidence>
<keyword evidence="6" id="KW-0175">Coiled coil</keyword>
<evidence type="ECO:0000313" key="9">
    <source>
        <dbReference type="Proteomes" id="UP000079169"/>
    </source>
</evidence>
<dbReference type="Pfam" id="PF13864">
    <property type="entry name" value="Enkurin"/>
    <property type="match status" value="1"/>
</dbReference>
<accession>A0A1S3DDJ7</accession>
<keyword evidence="3" id="KW-0963">Cytoplasm</keyword>
<keyword evidence="4" id="KW-0206">Cytoskeleton</keyword>
<feature type="coiled-coil region" evidence="6">
    <location>
        <begin position="251"/>
        <end position="344"/>
    </location>
</feature>
<dbReference type="PANTHER" id="PTHR21490:SF2">
    <property type="entry name" value="ENKURIN DOMAIN-CONTAINING PROTEIN 1"/>
    <property type="match status" value="1"/>
</dbReference>
<comment type="subcellular location">
    <subcellularLocation>
        <location evidence="1">Cell projection</location>
        <location evidence="1">Cilium</location>
    </subcellularLocation>
    <subcellularLocation>
        <location evidence="2">Cytoplasm</location>
        <location evidence="2">Cytoskeleton</location>
    </subcellularLocation>
</comment>
<dbReference type="PaxDb" id="121845-A0A1S3DDJ7"/>
<dbReference type="GO" id="GO:0005881">
    <property type="term" value="C:cytoplasmic microtubule"/>
    <property type="evidence" value="ECO:0007669"/>
    <property type="project" value="TreeGrafter"/>
</dbReference>
<dbReference type="RefSeq" id="XP_008479503.1">
    <property type="nucleotide sequence ID" value="XM_008481281.3"/>
</dbReference>
<dbReference type="PROSITE" id="PS51665">
    <property type="entry name" value="ENKURIN"/>
    <property type="match status" value="1"/>
</dbReference>
<protein>
    <submittedName>
        <fullName evidence="10 11">Uncharacterized protein LOC103516315</fullName>
    </submittedName>
</protein>
<evidence type="ECO:0000256" key="6">
    <source>
        <dbReference type="SAM" id="Coils"/>
    </source>
</evidence>
<feature type="region of interest" description="Disordered" evidence="7">
    <location>
        <begin position="186"/>
        <end position="233"/>
    </location>
</feature>
<feature type="domain" description="Enkurin" evidence="8">
    <location>
        <begin position="257"/>
        <end position="349"/>
    </location>
</feature>
<dbReference type="AlphaFoldDB" id="A0A1S3DDJ7"/>
<evidence type="ECO:0000313" key="10">
    <source>
        <dbReference type="RefSeq" id="XP_008479503.1"/>
    </source>
</evidence>
<dbReference type="PANTHER" id="PTHR21490">
    <property type="entry name" value="ENKURIN-RELATED"/>
    <property type="match status" value="1"/>
</dbReference>
<feature type="compositionally biased region" description="Polar residues" evidence="7">
    <location>
        <begin position="212"/>
        <end position="233"/>
    </location>
</feature>
<gene>
    <name evidence="10 11" type="primary">LOC103516315</name>
</gene>
<dbReference type="STRING" id="121845.A0A1S3DDJ7"/>
<keyword evidence="5" id="KW-0966">Cell projection</keyword>
<evidence type="ECO:0000256" key="1">
    <source>
        <dbReference type="ARBA" id="ARBA00004138"/>
    </source>
</evidence>
<dbReference type="InterPro" id="IPR052102">
    <property type="entry name" value="Enkurin_domain-protein"/>
</dbReference>
<dbReference type="InterPro" id="IPR027012">
    <property type="entry name" value="Enkurin_dom"/>
</dbReference>
<proteinExistence type="predicted"/>
<evidence type="ECO:0000256" key="2">
    <source>
        <dbReference type="ARBA" id="ARBA00004245"/>
    </source>
</evidence>
<evidence type="ECO:0000259" key="8">
    <source>
        <dbReference type="PROSITE" id="PS51665"/>
    </source>
</evidence>
<dbReference type="Proteomes" id="UP000079169">
    <property type="component" value="Unplaced"/>
</dbReference>
<reference evidence="10 11" key="1">
    <citation type="submission" date="2025-04" db="UniProtKB">
        <authorList>
            <consortium name="RefSeq"/>
        </authorList>
    </citation>
    <scope>IDENTIFICATION</scope>
</reference>
<dbReference type="OMA" id="MAIFMHE"/>
<dbReference type="KEGG" id="dci:103516315"/>
<evidence type="ECO:0000256" key="4">
    <source>
        <dbReference type="ARBA" id="ARBA00023212"/>
    </source>
</evidence>
<dbReference type="GO" id="GO:0005929">
    <property type="term" value="C:cilium"/>
    <property type="evidence" value="ECO:0007669"/>
    <property type="project" value="UniProtKB-SubCell"/>
</dbReference>
<dbReference type="GeneID" id="103516315"/>
<sequence length="350" mass="40461">MTSMKELFAVPPKATKNFIAMNVKNIHKRQENANKSSKIVPKPQTRILKETNGPIIRNSSKLSNYRTYQSSEKHKPKAYRHAGCQTIDFENNESLLEDGVIRYPSSKWKERATQELQFKSIALQTEPKPKFDTNFHIIGSSSNEEVDDIVEIDGERPPCDKNHEKNGSNLVLEENMKRLNIKHMEDQAETHKTKKQNQSTTCSKLKSKAVKDTNTISGSTTSLNDNRTNNTSTQCKVPTTYKRGTVPRYLVEKKLEQEKEQRRILEEAERTGILDPDCPPGHILLPTEKRLEQLEFLKRNYKNLINELNRIPVRNDSLKIRQHRVVVEKELDKLEEAIKLFSKEKLFVKP</sequence>
<dbReference type="RefSeq" id="XP_026684556.1">
    <property type="nucleotide sequence ID" value="XM_026828755.1"/>
</dbReference>